<protein>
    <submittedName>
        <fullName evidence="3">GGDEF domain-containing protein</fullName>
    </submittedName>
</protein>
<feature type="domain" description="GGDEF" evidence="2">
    <location>
        <begin position="376"/>
        <end position="504"/>
    </location>
</feature>
<dbReference type="Gene3D" id="3.30.450.20">
    <property type="entry name" value="PAS domain"/>
    <property type="match status" value="1"/>
</dbReference>
<dbReference type="CDD" id="cd00130">
    <property type="entry name" value="PAS"/>
    <property type="match status" value="1"/>
</dbReference>
<proteinExistence type="predicted"/>
<keyword evidence="1" id="KW-0472">Membrane</keyword>
<dbReference type="InterPro" id="IPR043128">
    <property type="entry name" value="Rev_trsase/Diguanyl_cyclase"/>
</dbReference>
<reference evidence="3" key="1">
    <citation type="submission" date="2020-10" db="EMBL/GenBank/DDBJ databases">
        <authorList>
            <person name="Gilroy R."/>
        </authorList>
    </citation>
    <scope>NUCLEOTIDE SEQUENCE</scope>
    <source>
        <strain evidence="3">CHK178-757</strain>
    </source>
</reference>
<dbReference type="Pfam" id="PF00990">
    <property type="entry name" value="GGDEF"/>
    <property type="match status" value="1"/>
</dbReference>
<feature type="transmembrane region" description="Helical" evidence="1">
    <location>
        <begin position="63"/>
        <end position="86"/>
    </location>
</feature>
<organism evidence="3 4">
    <name type="scientific">Candidatus Scybalocola faecigallinarum</name>
    <dbReference type="NCBI Taxonomy" id="2840941"/>
    <lineage>
        <taxon>Bacteria</taxon>
        <taxon>Bacillati</taxon>
        <taxon>Bacillota</taxon>
        <taxon>Clostridia</taxon>
        <taxon>Lachnospirales</taxon>
        <taxon>Lachnospiraceae</taxon>
        <taxon>Lachnospiraceae incertae sedis</taxon>
        <taxon>Candidatus Scybalocola (ex Gilroy et al. 2021)</taxon>
    </lineage>
</organism>
<dbReference type="NCBIfam" id="TIGR00254">
    <property type="entry name" value="GGDEF"/>
    <property type="match status" value="1"/>
</dbReference>
<comment type="caution">
    <text evidence="3">The sequence shown here is derived from an EMBL/GenBank/DDBJ whole genome shotgun (WGS) entry which is preliminary data.</text>
</comment>
<reference evidence="3" key="2">
    <citation type="journal article" date="2021" name="PeerJ">
        <title>Extensive microbial diversity within the chicken gut microbiome revealed by metagenomics and culture.</title>
        <authorList>
            <person name="Gilroy R."/>
            <person name="Ravi A."/>
            <person name="Getino M."/>
            <person name="Pursley I."/>
            <person name="Horton D.L."/>
            <person name="Alikhan N.F."/>
            <person name="Baker D."/>
            <person name="Gharbi K."/>
            <person name="Hall N."/>
            <person name="Watson M."/>
            <person name="Adriaenssens E.M."/>
            <person name="Foster-Nyarko E."/>
            <person name="Jarju S."/>
            <person name="Secka A."/>
            <person name="Antonio M."/>
            <person name="Oren A."/>
            <person name="Chaudhuri R.R."/>
            <person name="La Ragione R."/>
            <person name="Hildebrand F."/>
            <person name="Pallen M.J."/>
        </authorList>
    </citation>
    <scope>NUCLEOTIDE SEQUENCE</scope>
    <source>
        <strain evidence="3">CHK178-757</strain>
    </source>
</reference>
<dbReference type="SUPFAM" id="SSF55073">
    <property type="entry name" value="Nucleotide cyclase"/>
    <property type="match status" value="1"/>
</dbReference>
<dbReference type="PANTHER" id="PTHR46663">
    <property type="entry name" value="DIGUANYLATE CYCLASE DGCT-RELATED"/>
    <property type="match status" value="1"/>
</dbReference>
<dbReference type="Gene3D" id="3.30.70.270">
    <property type="match status" value="1"/>
</dbReference>
<gene>
    <name evidence="3" type="ORF">IAB46_00225</name>
</gene>
<accession>A0A9D1JQ57</accession>
<feature type="transmembrane region" description="Helical" evidence="1">
    <location>
        <begin position="92"/>
        <end position="114"/>
    </location>
</feature>
<dbReference type="SUPFAM" id="SSF55785">
    <property type="entry name" value="PYP-like sensor domain (PAS domain)"/>
    <property type="match status" value="1"/>
</dbReference>
<feature type="transmembrane region" description="Helical" evidence="1">
    <location>
        <begin position="30"/>
        <end position="51"/>
    </location>
</feature>
<dbReference type="SMART" id="SM00267">
    <property type="entry name" value="GGDEF"/>
    <property type="match status" value="1"/>
</dbReference>
<evidence type="ECO:0000313" key="3">
    <source>
        <dbReference type="EMBL" id="HIS45990.1"/>
    </source>
</evidence>
<dbReference type="PROSITE" id="PS50887">
    <property type="entry name" value="GGDEF"/>
    <property type="match status" value="1"/>
</dbReference>
<evidence type="ECO:0000256" key="1">
    <source>
        <dbReference type="SAM" id="Phobius"/>
    </source>
</evidence>
<dbReference type="InterPro" id="IPR035965">
    <property type="entry name" value="PAS-like_dom_sf"/>
</dbReference>
<dbReference type="CDD" id="cd01949">
    <property type="entry name" value="GGDEF"/>
    <property type="match status" value="1"/>
</dbReference>
<evidence type="ECO:0000313" key="4">
    <source>
        <dbReference type="Proteomes" id="UP000823927"/>
    </source>
</evidence>
<keyword evidence="1" id="KW-1133">Transmembrane helix</keyword>
<keyword evidence="1" id="KW-0812">Transmembrane</keyword>
<dbReference type="InterPro" id="IPR000014">
    <property type="entry name" value="PAS"/>
</dbReference>
<feature type="transmembrane region" description="Helical" evidence="1">
    <location>
        <begin position="168"/>
        <end position="185"/>
    </location>
</feature>
<dbReference type="AlphaFoldDB" id="A0A9D1JQ57"/>
<dbReference type="Proteomes" id="UP000823927">
    <property type="component" value="Unassembled WGS sequence"/>
</dbReference>
<dbReference type="InterPro" id="IPR052163">
    <property type="entry name" value="DGC-Regulatory_Protein"/>
</dbReference>
<dbReference type="PANTHER" id="PTHR46663:SF2">
    <property type="entry name" value="GGDEF DOMAIN-CONTAINING PROTEIN"/>
    <property type="match status" value="1"/>
</dbReference>
<name>A0A9D1JQ57_9FIRM</name>
<sequence length="504" mass="57184">MIRQIRDVFTIPSNISEEYWAHTVRSNHRILVILSTLCMAAQLFNIYRVLFTSDSGLGTVNNRIYFSFYCVMLAGCGAYLVLSPWLKHRPKFLGALQSAAMTFWILWCAGLNCYDIYGNPEASNGTFITALLGAAVCIQTVPWFAVINFIGSTIIFHWLTSFALDFSYMWNCVLSMGVAIVVCYARSRYTVSNILNQQEIIKINGKLTEEKEKLNLTLQKYGYILRQTNNIIFDWNVDTGAVEFSESWTQNFDYPAYIPDFSQWLKTSTIMSEKEKDKLLARIRKAMEESGQLETEISLHDKNGICSWYLLHLAFQKDSDGHIKSGVGYLTDINKHKNEVCQLKFRAKTDVLTGLMNRGAIEEYMLARRSALTSQDMMVMAILDVDNFKYVNDTYGHPCGDKVLAEVGQMLRDRFREGDGIGRIGGDEFMVVFVLKKNMGAVKKKLEKISGAAKPVIWENTQINVSISVGAAVWDGDSFDSLYKRADHALYVTKQKHKGGYTIL</sequence>
<feature type="transmembrane region" description="Helical" evidence="1">
    <location>
        <begin position="126"/>
        <end position="156"/>
    </location>
</feature>
<evidence type="ECO:0000259" key="2">
    <source>
        <dbReference type="PROSITE" id="PS50887"/>
    </source>
</evidence>
<dbReference type="EMBL" id="DVIT01000002">
    <property type="protein sequence ID" value="HIS45990.1"/>
    <property type="molecule type" value="Genomic_DNA"/>
</dbReference>
<dbReference type="InterPro" id="IPR029787">
    <property type="entry name" value="Nucleotide_cyclase"/>
</dbReference>
<dbReference type="InterPro" id="IPR000160">
    <property type="entry name" value="GGDEF_dom"/>
</dbReference>